<evidence type="ECO:0000256" key="1">
    <source>
        <dbReference type="ARBA" id="ARBA00000971"/>
    </source>
</evidence>
<proteinExistence type="inferred from homology"/>
<dbReference type="CDD" id="cd04087">
    <property type="entry name" value="PTPA"/>
    <property type="match status" value="1"/>
</dbReference>
<dbReference type="InterPro" id="IPR043170">
    <property type="entry name" value="PTPA_C_lid"/>
</dbReference>
<evidence type="ECO:0000256" key="4">
    <source>
        <dbReference type="ARBA" id="ARBA00013194"/>
    </source>
</evidence>
<dbReference type="InterPro" id="IPR037218">
    <property type="entry name" value="PTPA_sf"/>
</dbReference>
<evidence type="ECO:0000256" key="2">
    <source>
        <dbReference type="ARBA" id="ARBA00004496"/>
    </source>
</evidence>
<dbReference type="PIRSF" id="PIRSF016325">
    <property type="entry name" value="Phstyr_phstse_ac"/>
    <property type="match status" value="1"/>
</dbReference>
<dbReference type="EC" id="5.2.1.8" evidence="4 10"/>
<comment type="subcellular location">
    <subcellularLocation>
        <location evidence="2 10">Cytoplasm</location>
    </subcellularLocation>
</comment>
<dbReference type="AlphaFoldDB" id="A0A2G8LCA1"/>
<keyword evidence="7 10" id="KW-0413">Isomerase</keyword>
<evidence type="ECO:0000313" key="11">
    <source>
        <dbReference type="EMBL" id="PIK57857.1"/>
    </source>
</evidence>
<sequence>MSDLVFQEPTKQIKNVADLATWKKSQAYSDYMGFVRLMNTTVKGKKLTDECNVSETCQKLITMIDTLDGWAEEIPPLQQPQRYGNQAFRTWHTKLKEKGSVTTPGLITGLASRGTTRTFLCCLFKLRVLEETDSEAVVHRVFDRYLEFMRKLQTKYMMEPAGSQGVWGLDDFQFLPYIWGSSQLLGHPKVSPKDFVEQDVSHFYKDEYMFMACIEYINQVKTGPFAEHSNQLWNISGVMHWTKVNSGLIKMYMEEVLGKFPVVQHFHFGNLMSMKPA</sequence>
<evidence type="ECO:0000256" key="10">
    <source>
        <dbReference type="RuleBase" id="RU361210"/>
    </source>
</evidence>
<gene>
    <name evidence="11" type="ORF">BSL78_05240</name>
</gene>
<dbReference type="PANTHER" id="PTHR10012">
    <property type="entry name" value="SERINE/THREONINE-PROTEIN PHOSPHATASE 2A REGULATORY SUBUNIT B"/>
    <property type="match status" value="1"/>
</dbReference>
<reference evidence="11 12" key="1">
    <citation type="journal article" date="2017" name="PLoS Biol.">
        <title>The sea cucumber genome provides insights into morphological evolution and visceral regeneration.</title>
        <authorList>
            <person name="Zhang X."/>
            <person name="Sun L."/>
            <person name="Yuan J."/>
            <person name="Sun Y."/>
            <person name="Gao Y."/>
            <person name="Zhang L."/>
            <person name="Li S."/>
            <person name="Dai H."/>
            <person name="Hamel J.F."/>
            <person name="Liu C."/>
            <person name="Yu Y."/>
            <person name="Liu S."/>
            <person name="Lin W."/>
            <person name="Guo K."/>
            <person name="Jin S."/>
            <person name="Xu P."/>
            <person name="Storey K.B."/>
            <person name="Huan P."/>
            <person name="Zhang T."/>
            <person name="Zhou Y."/>
            <person name="Zhang J."/>
            <person name="Lin C."/>
            <person name="Li X."/>
            <person name="Xing L."/>
            <person name="Huo D."/>
            <person name="Sun M."/>
            <person name="Wang L."/>
            <person name="Mercier A."/>
            <person name="Li F."/>
            <person name="Yang H."/>
            <person name="Xiang J."/>
        </authorList>
    </citation>
    <scope>NUCLEOTIDE SEQUENCE [LARGE SCALE GENOMIC DNA]</scope>
    <source>
        <strain evidence="11">Shaxun</strain>
        <tissue evidence="11">Muscle</tissue>
    </source>
</reference>
<keyword evidence="5 10" id="KW-0963">Cytoplasm</keyword>
<dbReference type="GO" id="GO:0003755">
    <property type="term" value="F:peptidyl-prolyl cis-trans isomerase activity"/>
    <property type="evidence" value="ECO:0007669"/>
    <property type="project" value="UniProtKB-KW"/>
</dbReference>
<dbReference type="OrthoDB" id="16120at2759"/>
<dbReference type="GO" id="GO:0000159">
    <property type="term" value="C:protein phosphatase type 2A complex"/>
    <property type="evidence" value="ECO:0007669"/>
    <property type="project" value="TreeGrafter"/>
</dbReference>
<keyword evidence="6 10" id="KW-0697">Rotamase</keyword>
<evidence type="ECO:0000256" key="6">
    <source>
        <dbReference type="ARBA" id="ARBA00023110"/>
    </source>
</evidence>
<dbReference type="GO" id="GO:0005737">
    <property type="term" value="C:cytoplasm"/>
    <property type="evidence" value="ECO:0007669"/>
    <property type="project" value="UniProtKB-SubCell"/>
</dbReference>
<evidence type="ECO:0000256" key="7">
    <source>
        <dbReference type="ARBA" id="ARBA00023235"/>
    </source>
</evidence>
<comment type="catalytic activity">
    <reaction evidence="1 10">
        <text>[protein]-peptidylproline (omega=180) = [protein]-peptidylproline (omega=0)</text>
        <dbReference type="Rhea" id="RHEA:16237"/>
        <dbReference type="Rhea" id="RHEA-COMP:10747"/>
        <dbReference type="Rhea" id="RHEA-COMP:10748"/>
        <dbReference type="ChEBI" id="CHEBI:83833"/>
        <dbReference type="ChEBI" id="CHEBI:83834"/>
        <dbReference type="EC" id="5.2.1.8"/>
    </reaction>
</comment>
<keyword evidence="12" id="KW-1185">Reference proteome</keyword>
<dbReference type="Gene3D" id="1.20.120.1150">
    <property type="match status" value="1"/>
</dbReference>
<name>A0A2G8LCA1_STIJA</name>
<evidence type="ECO:0000313" key="12">
    <source>
        <dbReference type="Proteomes" id="UP000230750"/>
    </source>
</evidence>
<dbReference type="InterPro" id="IPR004327">
    <property type="entry name" value="Phstyr_phstse_ac"/>
</dbReference>
<accession>A0A2G8LCA1</accession>
<protein>
    <recommendedName>
        <fullName evidence="8 10">Serine/threonine-protein phosphatase 2A activator</fullName>
        <ecNumber evidence="4 10">5.2.1.8</ecNumber>
    </recommendedName>
    <alternativeName>
        <fullName evidence="9 10">Phosphotyrosyl phosphatase activator</fullName>
    </alternativeName>
</protein>
<dbReference type="GO" id="GO:0008160">
    <property type="term" value="F:protein tyrosine phosphatase activator activity"/>
    <property type="evidence" value="ECO:0007669"/>
    <property type="project" value="TreeGrafter"/>
</dbReference>
<dbReference type="Proteomes" id="UP000230750">
    <property type="component" value="Unassembled WGS sequence"/>
</dbReference>
<dbReference type="FunFam" id="1.20.120.1150:FF:000002">
    <property type="entry name" value="Serine/threonine-protein phosphatase 2A activator"/>
    <property type="match status" value="1"/>
</dbReference>
<dbReference type="STRING" id="307972.A0A2G8LCA1"/>
<evidence type="ECO:0000256" key="8">
    <source>
        <dbReference type="ARBA" id="ARBA00044786"/>
    </source>
</evidence>
<dbReference type="PANTHER" id="PTHR10012:SF0">
    <property type="entry name" value="SERINE_THREONINE-PROTEIN PHOSPHATASE 2A ACTIVATOR"/>
    <property type="match status" value="1"/>
</dbReference>
<dbReference type="EMBL" id="MRZV01000130">
    <property type="protein sequence ID" value="PIK57857.1"/>
    <property type="molecule type" value="Genomic_DNA"/>
</dbReference>
<dbReference type="SUPFAM" id="SSF140984">
    <property type="entry name" value="PTPA-like"/>
    <property type="match status" value="1"/>
</dbReference>
<dbReference type="Pfam" id="PF03095">
    <property type="entry name" value="PTPA"/>
    <property type="match status" value="2"/>
</dbReference>
<evidence type="ECO:0000256" key="3">
    <source>
        <dbReference type="ARBA" id="ARBA00011019"/>
    </source>
</evidence>
<dbReference type="GO" id="GO:0007052">
    <property type="term" value="P:mitotic spindle organization"/>
    <property type="evidence" value="ECO:0007669"/>
    <property type="project" value="TreeGrafter"/>
</dbReference>
<evidence type="ECO:0000256" key="5">
    <source>
        <dbReference type="ARBA" id="ARBA00022490"/>
    </source>
</evidence>
<comment type="caution">
    <text evidence="11">The sequence shown here is derived from an EMBL/GenBank/DDBJ whole genome shotgun (WGS) entry which is preliminary data.</text>
</comment>
<organism evidence="11 12">
    <name type="scientific">Stichopus japonicus</name>
    <name type="common">Sea cucumber</name>
    <dbReference type="NCBI Taxonomy" id="307972"/>
    <lineage>
        <taxon>Eukaryota</taxon>
        <taxon>Metazoa</taxon>
        <taxon>Echinodermata</taxon>
        <taxon>Eleutherozoa</taxon>
        <taxon>Echinozoa</taxon>
        <taxon>Holothuroidea</taxon>
        <taxon>Aspidochirotacea</taxon>
        <taxon>Aspidochirotida</taxon>
        <taxon>Stichopodidae</taxon>
        <taxon>Apostichopus</taxon>
    </lineage>
</organism>
<dbReference type="GO" id="GO:0005634">
    <property type="term" value="C:nucleus"/>
    <property type="evidence" value="ECO:0007669"/>
    <property type="project" value="TreeGrafter"/>
</dbReference>
<evidence type="ECO:0000256" key="9">
    <source>
        <dbReference type="ARBA" id="ARBA00044820"/>
    </source>
</evidence>
<comment type="similarity">
    <text evidence="3 10">Belongs to the PTPA-type PPIase family.</text>
</comment>
<comment type="function">
    <text evidence="10">PPIases accelerate the folding of proteins. It catalyzes the cis-trans isomerization of proline imidic peptide bonds in oligopeptides.</text>
</comment>